<feature type="transmembrane region" description="Helical" evidence="5">
    <location>
        <begin position="217"/>
        <end position="234"/>
    </location>
</feature>
<evidence type="ECO:0000256" key="4">
    <source>
        <dbReference type="ARBA" id="ARBA00023136"/>
    </source>
</evidence>
<feature type="transmembrane region" description="Helical" evidence="5">
    <location>
        <begin position="122"/>
        <end position="144"/>
    </location>
</feature>
<dbReference type="Proteomes" id="UP000501346">
    <property type="component" value="Chromosome ScXV-ScXI"/>
</dbReference>
<dbReference type="PANTHER" id="PTHR13377">
    <property type="entry name" value="PLACENTAL PROTEIN 6"/>
    <property type="match status" value="1"/>
</dbReference>
<evidence type="ECO:0000256" key="3">
    <source>
        <dbReference type="ARBA" id="ARBA00022989"/>
    </source>
</evidence>
<dbReference type="OrthoDB" id="73612at2759"/>
<reference evidence="6 7" key="1">
    <citation type="journal article" date="2019" name="BMC Genomics">
        <title>Chromosome level assembly and comparative genome analysis confirm lager-brewing yeasts originated from a single hybridization.</title>
        <authorList>
            <person name="Salazar A.N."/>
            <person name="Gorter de Vries A.R."/>
            <person name="van den Broek M."/>
            <person name="Brouwers N."/>
            <person name="de la Torre Cortes P."/>
            <person name="Kuijpers N.G.A."/>
            <person name="Daran J.G."/>
            <person name="Abeel T."/>
        </authorList>
    </citation>
    <scope>NUCLEOTIDE SEQUENCE [LARGE SCALE GENOMIC DNA]</scope>
    <source>
        <strain evidence="6 7">CBS 1483</strain>
    </source>
</reference>
<dbReference type="SMART" id="SM01160">
    <property type="entry name" value="DUF1751"/>
    <property type="match status" value="1"/>
</dbReference>
<sequence length="342" mass="39769">MQYSSRFLELNIPDSFLNINKIPDATKFITVTYICLTATLFCIRRSLYNKLVLEDPNLDYNLITSPLLQMVPSQIWRYPTSLVLSNFIDTKAWKVVVNLLNLIIGGSFIERNWNSSKEMFKFIIVLGSLTNVLIIMLTLLVSFFSNKVRLDIPLDGNYTILIGFPIIYRQLLPETTIIHLKTPQFLAKNFRFKLLPIFVMFTMTVTQIIWFHHFAQLFSIWVTFFASWSYLRFFQKLAPLNCPSLPTTNSQGGQEILVGDASDTFQLIYFFPDLIKPILRPIFNFIYNVVVVKFKVIKPFHDIDIDIGNTIAENRGAKKIMTVEERRRQLALQVLEERMVNP</sequence>
<protein>
    <submittedName>
        <fullName evidence="6">Uncharacterized protein</fullName>
    </submittedName>
</protein>
<dbReference type="GO" id="GO:0006890">
    <property type="term" value="P:retrograde vesicle-mediated transport, Golgi to endoplasmic reticulum"/>
    <property type="evidence" value="ECO:0007669"/>
    <property type="project" value="InterPro"/>
</dbReference>
<evidence type="ECO:0000313" key="7">
    <source>
        <dbReference type="Proteomes" id="UP000501346"/>
    </source>
</evidence>
<dbReference type="GO" id="GO:0016020">
    <property type="term" value="C:membrane"/>
    <property type="evidence" value="ECO:0007669"/>
    <property type="project" value="UniProtKB-SubCell"/>
</dbReference>
<dbReference type="PANTHER" id="PTHR13377:SF3">
    <property type="entry name" value="TRANSMEMBRANE PROTEIN 115"/>
    <property type="match status" value="1"/>
</dbReference>
<gene>
    <name evidence="6" type="ORF">GRS66_004664</name>
</gene>
<keyword evidence="3 5" id="KW-1133">Transmembrane helix</keyword>
<keyword evidence="4 5" id="KW-0472">Membrane</keyword>
<name>A0A6C1E044_SACPS</name>
<keyword evidence="2 5" id="KW-0812">Transmembrane</keyword>
<dbReference type="EMBL" id="CP048996">
    <property type="protein sequence ID" value="QID82253.1"/>
    <property type="molecule type" value="Genomic_DNA"/>
</dbReference>
<evidence type="ECO:0000256" key="2">
    <source>
        <dbReference type="ARBA" id="ARBA00022692"/>
    </source>
</evidence>
<accession>A0A6C1E044</accession>
<evidence type="ECO:0000256" key="5">
    <source>
        <dbReference type="SAM" id="Phobius"/>
    </source>
</evidence>
<evidence type="ECO:0000313" key="6">
    <source>
        <dbReference type="EMBL" id="QID82253.1"/>
    </source>
</evidence>
<organism evidence="6 7">
    <name type="scientific">Saccharomyces pastorianus</name>
    <name type="common">Lager yeast</name>
    <name type="synonym">Saccharomyces cerevisiae x Saccharomyces eubayanus</name>
    <dbReference type="NCBI Taxonomy" id="27292"/>
    <lineage>
        <taxon>Eukaryota</taxon>
        <taxon>Fungi</taxon>
        <taxon>Dikarya</taxon>
        <taxon>Ascomycota</taxon>
        <taxon>Saccharomycotina</taxon>
        <taxon>Saccharomycetes</taxon>
        <taxon>Saccharomycetales</taxon>
        <taxon>Saccharomycetaceae</taxon>
        <taxon>Saccharomyces</taxon>
    </lineage>
</organism>
<dbReference type="AlphaFoldDB" id="A0A6C1E044"/>
<evidence type="ECO:0000256" key="1">
    <source>
        <dbReference type="ARBA" id="ARBA00004141"/>
    </source>
</evidence>
<keyword evidence="7" id="KW-1185">Reference proteome</keyword>
<proteinExistence type="predicted"/>
<dbReference type="GO" id="GO:0005794">
    <property type="term" value="C:Golgi apparatus"/>
    <property type="evidence" value="ECO:0007669"/>
    <property type="project" value="TreeGrafter"/>
</dbReference>
<dbReference type="InterPro" id="IPR013861">
    <property type="entry name" value="TMEM115/Pdh1/Rbl19"/>
</dbReference>
<dbReference type="Pfam" id="PF08551">
    <property type="entry name" value="DUF1751"/>
    <property type="match status" value="1"/>
</dbReference>
<comment type="subcellular location">
    <subcellularLocation>
        <location evidence="1">Membrane</location>
        <topology evidence="1">Multi-pass membrane protein</topology>
    </subcellularLocation>
</comment>